<gene>
    <name evidence="3" type="ORF">METZ01_LOCUS22447</name>
</gene>
<evidence type="ECO:0000256" key="1">
    <source>
        <dbReference type="ARBA" id="ARBA00006484"/>
    </source>
</evidence>
<dbReference type="GO" id="GO:0005829">
    <property type="term" value="C:cytosol"/>
    <property type="evidence" value="ECO:0007669"/>
    <property type="project" value="TreeGrafter"/>
</dbReference>
<dbReference type="Gene3D" id="3.40.50.720">
    <property type="entry name" value="NAD(P)-binding Rossmann-like Domain"/>
    <property type="match status" value="1"/>
</dbReference>
<dbReference type="PRINTS" id="PR00081">
    <property type="entry name" value="GDHRDH"/>
</dbReference>
<dbReference type="InterPro" id="IPR036291">
    <property type="entry name" value="NAD(P)-bd_dom_sf"/>
</dbReference>
<evidence type="ECO:0000313" key="3">
    <source>
        <dbReference type="EMBL" id="SUZ69593.1"/>
    </source>
</evidence>
<reference evidence="3" key="1">
    <citation type="submission" date="2018-05" db="EMBL/GenBank/DDBJ databases">
        <authorList>
            <person name="Lanie J.A."/>
            <person name="Ng W.-L."/>
            <person name="Kazmierczak K.M."/>
            <person name="Andrzejewski T.M."/>
            <person name="Davidsen T.M."/>
            <person name="Wayne K.J."/>
            <person name="Tettelin H."/>
            <person name="Glass J.I."/>
            <person name="Rusch D."/>
            <person name="Podicherti R."/>
            <person name="Tsui H.-C.T."/>
            <person name="Winkler M.E."/>
        </authorList>
    </citation>
    <scope>NUCLEOTIDE SEQUENCE</scope>
</reference>
<accession>A0A381PVY3</accession>
<sequence length="237" mass="25887">MENSVKRVIMISGANRGIGRAIAEKLLGDGYLLSLGVRNPGQLPQTLASAAESQLLCHSYDARDRESARSWVDATAEKFGRIDVLVNNAGILHTNGFEDDAEDLLDDMWEVNAKAPLRLTRLVFPYLRISGSGRVIDIISMSGKRVKGDWVGYSMSKYAAMAASQTARLKGWDDGIRVTNICTGFVQSDMTVENAPSFPQENMSRPEDVAQIVSTLLLLSNASAVPEVTMNCLFETL</sequence>
<name>A0A381PVY3_9ZZZZ</name>
<proteinExistence type="inferred from homology"/>
<dbReference type="GO" id="GO:0016491">
    <property type="term" value="F:oxidoreductase activity"/>
    <property type="evidence" value="ECO:0007669"/>
    <property type="project" value="UniProtKB-KW"/>
</dbReference>
<dbReference type="Pfam" id="PF00106">
    <property type="entry name" value="adh_short"/>
    <property type="match status" value="1"/>
</dbReference>
<dbReference type="SUPFAM" id="SSF51735">
    <property type="entry name" value="NAD(P)-binding Rossmann-fold domains"/>
    <property type="match status" value="1"/>
</dbReference>
<keyword evidence="2" id="KW-0560">Oxidoreductase</keyword>
<dbReference type="PRINTS" id="PR00080">
    <property type="entry name" value="SDRFAMILY"/>
</dbReference>
<dbReference type="EMBL" id="UINC01001066">
    <property type="protein sequence ID" value="SUZ69593.1"/>
    <property type="molecule type" value="Genomic_DNA"/>
</dbReference>
<protein>
    <recommendedName>
        <fullName evidence="4">Short-chain dehydrogenase</fullName>
    </recommendedName>
</protein>
<dbReference type="InterPro" id="IPR002347">
    <property type="entry name" value="SDR_fam"/>
</dbReference>
<organism evidence="3">
    <name type="scientific">marine metagenome</name>
    <dbReference type="NCBI Taxonomy" id="408172"/>
    <lineage>
        <taxon>unclassified sequences</taxon>
        <taxon>metagenomes</taxon>
        <taxon>ecological metagenomes</taxon>
    </lineage>
</organism>
<dbReference type="PANTHER" id="PTHR43391:SF86">
    <property type="entry name" value="SHORT-CHAIN DEHYDROGENASE_REDUCTASE FAMILY PROTEIN"/>
    <property type="match status" value="1"/>
</dbReference>
<dbReference type="PANTHER" id="PTHR43391">
    <property type="entry name" value="RETINOL DEHYDROGENASE-RELATED"/>
    <property type="match status" value="1"/>
</dbReference>
<dbReference type="AlphaFoldDB" id="A0A381PVY3"/>
<comment type="similarity">
    <text evidence="1">Belongs to the short-chain dehydrogenases/reductases (SDR) family.</text>
</comment>
<evidence type="ECO:0000256" key="2">
    <source>
        <dbReference type="ARBA" id="ARBA00023002"/>
    </source>
</evidence>
<evidence type="ECO:0008006" key="4">
    <source>
        <dbReference type="Google" id="ProtNLM"/>
    </source>
</evidence>